<dbReference type="Proteomes" id="UP001189624">
    <property type="component" value="Chromosome 9"/>
</dbReference>
<dbReference type="Gramene" id="rna-AYBTSS11_LOCUS27258">
    <property type="protein sequence ID" value="CAJ1975158.1"/>
    <property type="gene ID" value="gene-AYBTSS11_LOCUS27258"/>
</dbReference>
<reference evidence="1" key="1">
    <citation type="submission" date="2023-10" db="EMBL/GenBank/DDBJ databases">
        <authorList>
            <person name="Domelevo Entfellner J.-B."/>
        </authorList>
    </citation>
    <scope>NUCLEOTIDE SEQUENCE</scope>
</reference>
<evidence type="ECO:0000313" key="1">
    <source>
        <dbReference type="EMBL" id="CAJ1975158.1"/>
    </source>
</evidence>
<dbReference type="EMBL" id="OY731406">
    <property type="protein sequence ID" value="CAJ1975158.1"/>
    <property type="molecule type" value="Genomic_DNA"/>
</dbReference>
<protein>
    <submittedName>
        <fullName evidence="1">Uncharacterized protein</fullName>
    </submittedName>
</protein>
<gene>
    <name evidence="1" type="ORF">AYBTSS11_LOCUS27258</name>
</gene>
<name>A0AA86VTX3_9FABA</name>
<sequence>MEGVVAIGQQPAHITNLETLQANSTIHEAAPASLCCCLLVHKARKVFKNVVSVGHSLPVVPLLSTFLIVVPSEGPPHDADMDNHQNRYPHKQYDQRNHNLHLNDLALFTFTGTQPSFPSILEGSDSDKICMLLGYNKLKLGSNNHRLLQR</sequence>
<keyword evidence="2" id="KW-1185">Reference proteome</keyword>
<evidence type="ECO:0000313" key="2">
    <source>
        <dbReference type="Proteomes" id="UP001189624"/>
    </source>
</evidence>
<dbReference type="AlphaFoldDB" id="A0AA86VTX3"/>
<accession>A0AA86VTX3</accession>
<organism evidence="1 2">
    <name type="scientific">Sphenostylis stenocarpa</name>
    <dbReference type="NCBI Taxonomy" id="92480"/>
    <lineage>
        <taxon>Eukaryota</taxon>
        <taxon>Viridiplantae</taxon>
        <taxon>Streptophyta</taxon>
        <taxon>Embryophyta</taxon>
        <taxon>Tracheophyta</taxon>
        <taxon>Spermatophyta</taxon>
        <taxon>Magnoliopsida</taxon>
        <taxon>eudicotyledons</taxon>
        <taxon>Gunneridae</taxon>
        <taxon>Pentapetalae</taxon>
        <taxon>rosids</taxon>
        <taxon>fabids</taxon>
        <taxon>Fabales</taxon>
        <taxon>Fabaceae</taxon>
        <taxon>Papilionoideae</taxon>
        <taxon>50 kb inversion clade</taxon>
        <taxon>NPAAA clade</taxon>
        <taxon>indigoferoid/millettioid clade</taxon>
        <taxon>Phaseoleae</taxon>
        <taxon>Sphenostylis</taxon>
    </lineage>
</organism>
<proteinExistence type="predicted"/>